<gene>
    <name evidence="3" type="ORF">FNH05_26060</name>
</gene>
<proteinExistence type="predicted"/>
<reference evidence="3 4" key="1">
    <citation type="submission" date="2019-07" db="EMBL/GenBank/DDBJ databases">
        <authorList>
            <person name="Duangmal K."/>
            <person name="Teo W.F.A."/>
        </authorList>
    </citation>
    <scope>NUCLEOTIDE SEQUENCE [LARGE SCALE GENOMIC DNA]</scope>
    <source>
        <strain evidence="3 4">TBRC 6029</strain>
    </source>
</reference>
<feature type="domain" description="Microcin J25-processing protein McjB C-terminal" evidence="2">
    <location>
        <begin position="22"/>
        <end position="133"/>
    </location>
</feature>
<dbReference type="NCBIfam" id="NF033537">
    <property type="entry name" value="lasso_biosyn_B2"/>
    <property type="match status" value="1"/>
</dbReference>
<dbReference type="OrthoDB" id="583768at2"/>
<name>A0A558BGI0_9PSEU</name>
<dbReference type="InterPro" id="IPR032708">
    <property type="entry name" value="McjB_C"/>
</dbReference>
<sequence>MSVPTTVLRERVRLSPVERALALLAVGIARVLANRSPRRIRALLGRVRSGARPATAEQAAAARRAVVSVSVSCAGEGCLQRSIATALLCRFHGVWPTWRVGVRVDPFAAHAWVEADGVPVGEPHPPGSYRPILSVPPAGDDGA</sequence>
<reference evidence="3 4" key="2">
    <citation type="submission" date="2019-08" db="EMBL/GenBank/DDBJ databases">
        <title>Amycolatopsis acidicola sp. nov., isolated from peat swamp forest soil.</title>
        <authorList>
            <person name="Srisuk N."/>
        </authorList>
    </citation>
    <scope>NUCLEOTIDE SEQUENCE [LARGE SCALE GENOMIC DNA]</scope>
    <source>
        <strain evidence="3 4">TBRC 6029</strain>
    </source>
</reference>
<evidence type="ECO:0000313" key="3">
    <source>
        <dbReference type="EMBL" id="TVT35611.1"/>
    </source>
</evidence>
<keyword evidence="4" id="KW-1185">Reference proteome</keyword>
<dbReference type="Proteomes" id="UP000320011">
    <property type="component" value="Unassembled WGS sequence"/>
</dbReference>
<protein>
    <submittedName>
        <fullName evidence="3">Lasso peptide biosynthesis B2 protein</fullName>
    </submittedName>
</protein>
<evidence type="ECO:0000313" key="4">
    <source>
        <dbReference type="Proteomes" id="UP000320011"/>
    </source>
</evidence>
<dbReference type="RefSeq" id="WP_144591353.1">
    <property type="nucleotide sequence ID" value="NZ_VJWX01000327.1"/>
</dbReference>
<evidence type="ECO:0000259" key="2">
    <source>
        <dbReference type="Pfam" id="PF13471"/>
    </source>
</evidence>
<organism evidence="3 4">
    <name type="scientific">Amycolatopsis rhizosphaerae</name>
    <dbReference type="NCBI Taxonomy" id="2053003"/>
    <lineage>
        <taxon>Bacteria</taxon>
        <taxon>Bacillati</taxon>
        <taxon>Actinomycetota</taxon>
        <taxon>Actinomycetes</taxon>
        <taxon>Pseudonocardiales</taxon>
        <taxon>Pseudonocardiaceae</taxon>
        <taxon>Amycolatopsis</taxon>
    </lineage>
</organism>
<dbReference type="Pfam" id="PF13471">
    <property type="entry name" value="Transglut_core3"/>
    <property type="match status" value="1"/>
</dbReference>
<evidence type="ECO:0000256" key="1">
    <source>
        <dbReference type="SAM" id="MobiDB-lite"/>
    </source>
</evidence>
<feature type="region of interest" description="Disordered" evidence="1">
    <location>
        <begin position="124"/>
        <end position="143"/>
    </location>
</feature>
<accession>A0A558BGI0</accession>
<dbReference type="InterPro" id="IPR053521">
    <property type="entry name" value="McjB-like"/>
</dbReference>
<comment type="caution">
    <text evidence="3">The sequence shown here is derived from an EMBL/GenBank/DDBJ whole genome shotgun (WGS) entry which is preliminary data.</text>
</comment>
<dbReference type="EMBL" id="VJWX01000327">
    <property type="protein sequence ID" value="TVT35611.1"/>
    <property type="molecule type" value="Genomic_DNA"/>
</dbReference>
<dbReference type="AlphaFoldDB" id="A0A558BGI0"/>